<dbReference type="SUPFAM" id="SSF103473">
    <property type="entry name" value="MFS general substrate transporter"/>
    <property type="match status" value="1"/>
</dbReference>
<dbReference type="PROSITE" id="PS50850">
    <property type="entry name" value="MFS"/>
    <property type="match status" value="1"/>
</dbReference>
<dbReference type="RefSeq" id="WP_006296232.1">
    <property type="nucleotide sequence ID" value="NZ_AEGR01000018.1"/>
</dbReference>
<gene>
    <name evidence="9" type="ORF">HGR_01317</name>
</gene>
<evidence type="ECO:0000256" key="1">
    <source>
        <dbReference type="ARBA" id="ARBA00004141"/>
    </source>
</evidence>
<feature type="domain" description="Major facilitator superfamily (MFS) profile" evidence="8">
    <location>
        <begin position="45"/>
        <end position="514"/>
    </location>
</feature>
<dbReference type="AlphaFoldDB" id="F3KPA6"/>
<dbReference type="eggNOG" id="COG0477">
    <property type="taxonomic scope" value="Bacteria"/>
</dbReference>
<feature type="transmembrane region" description="Helical" evidence="7">
    <location>
        <begin position="111"/>
        <end position="130"/>
    </location>
</feature>
<keyword evidence="4 7" id="KW-1133">Transmembrane helix</keyword>
<evidence type="ECO:0000256" key="3">
    <source>
        <dbReference type="ARBA" id="ARBA00022692"/>
    </source>
</evidence>
<feature type="transmembrane region" description="Helical" evidence="7">
    <location>
        <begin position="383"/>
        <end position="403"/>
    </location>
</feature>
<dbReference type="GO" id="GO:0022857">
    <property type="term" value="F:transmembrane transporter activity"/>
    <property type="evidence" value="ECO:0007669"/>
    <property type="project" value="InterPro"/>
</dbReference>
<dbReference type="STRING" id="887062.HGR_01317"/>
<evidence type="ECO:0000256" key="6">
    <source>
        <dbReference type="SAM" id="MobiDB-lite"/>
    </source>
</evidence>
<dbReference type="PANTHER" id="PTHR42718:SF9">
    <property type="entry name" value="MAJOR FACILITATOR SUPERFAMILY MULTIDRUG TRANSPORTER MFSC"/>
    <property type="match status" value="1"/>
</dbReference>
<feature type="transmembrane region" description="Helical" evidence="7">
    <location>
        <begin position="318"/>
        <end position="343"/>
    </location>
</feature>
<feature type="transmembrane region" description="Helical" evidence="7">
    <location>
        <begin position="236"/>
        <end position="259"/>
    </location>
</feature>
<evidence type="ECO:0000259" key="8">
    <source>
        <dbReference type="PROSITE" id="PS50850"/>
    </source>
</evidence>
<feature type="transmembrane region" description="Helical" evidence="7">
    <location>
        <begin position="485"/>
        <end position="508"/>
    </location>
</feature>
<dbReference type="Gene3D" id="1.20.1250.20">
    <property type="entry name" value="MFS general substrate transporter like domains"/>
    <property type="match status" value="1"/>
</dbReference>
<dbReference type="Gene3D" id="1.20.1720.10">
    <property type="entry name" value="Multidrug resistance protein D"/>
    <property type="match status" value="1"/>
</dbReference>
<dbReference type="OrthoDB" id="9807274at2"/>
<evidence type="ECO:0000256" key="7">
    <source>
        <dbReference type="SAM" id="Phobius"/>
    </source>
</evidence>
<reference evidence="9 10" key="1">
    <citation type="journal article" date="2011" name="EMBO J.">
        <title>Structural diversity of bacterial flagellar motors.</title>
        <authorList>
            <person name="Chen S."/>
            <person name="Beeby M."/>
            <person name="Murphy G.E."/>
            <person name="Leadbetter J.R."/>
            <person name="Hendrixson D.R."/>
            <person name="Briegel A."/>
            <person name="Li Z."/>
            <person name="Shi J."/>
            <person name="Tocheva E.I."/>
            <person name="Muller A."/>
            <person name="Dobro M.J."/>
            <person name="Jensen G.J."/>
        </authorList>
    </citation>
    <scope>NUCLEOTIDE SEQUENCE [LARGE SCALE GENOMIC DNA]</scope>
    <source>
        <strain evidence="9 10">ATCC 19624</strain>
    </source>
</reference>
<proteinExistence type="predicted"/>
<feature type="transmembrane region" description="Helical" evidence="7">
    <location>
        <begin position="355"/>
        <end position="376"/>
    </location>
</feature>
<dbReference type="InterPro" id="IPR020846">
    <property type="entry name" value="MFS_dom"/>
</dbReference>
<keyword evidence="3 7" id="KW-0812">Transmembrane</keyword>
<dbReference type="Proteomes" id="UP000016368">
    <property type="component" value="Unassembled WGS sequence"/>
</dbReference>
<dbReference type="InterPro" id="IPR036259">
    <property type="entry name" value="MFS_trans_sf"/>
</dbReference>
<comment type="subcellular location">
    <subcellularLocation>
        <location evidence="1">Membrane</location>
        <topology evidence="1">Multi-pass membrane protein</topology>
    </subcellularLocation>
</comment>
<evidence type="ECO:0000256" key="4">
    <source>
        <dbReference type="ARBA" id="ARBA00022989"/>
    </source>
</evidence>
<evidence type="ECO:0000256" key="5">
    <source>
        <dbReference type="ARBA" id="ARBA00023136"/>
    </source>
</evidence>
<feature type="transmembrane region" description="Helical" evidence="7">
    <location>
        <begin position="169"/>
        <end position="191"/>
    </location>
</feature>
<keyword evidence="10" id="KW-1185">Reference proteome</keyword>
<dbReference type="GO" id="GO:0016020">
    <property type="term" value="C:membrane"/>
    <property type="evidence" value="ECO:0007669"/>
    <property type="project" value="UniProtKB-SubCell"/>
</dbReference>
<evidence type="ECO:0000313" key="9">
    <source>
        <dbReference type="EMBL" id="EGI78347.1"/>
    </source>
</evidence>
<evidence type="ECO:0000256" key="2">
    <source>
        <dbReference type="ARBA" id="ARBA00022448"/>
    </source>
</evidence>
<feature type="transmembrane region" description="Helical" evidence="7">
    <location>
        <begin position="458"/>
        <end position="479"/>
    </location>
</feature>
<protein>
    <submittedName>
        <fullName evidence="9">Major facilitator transporter</fullName>
    </submittedName>
</protein>
<dbReference type="CDD" id="cd17321">
    <property type="entry name" value="MFS_MMR_MDR_like"/>
    <property type="match status" value="1"/>
</dbReference>
<dbReference type="InterPro" id="IPR011701">
    <property type="entry name" value="MFS"/>
</dbReference>
<name>F3KPA6_9BURK</name>
<feature type="transmembrane region" description="Helical" evidence="7">
    <location>
        <begin position="197"/>
        <end position="215"/>
    </location>
</feature>
<feature type="transmembrane region" description="Helical" evidence="7">
    <location>
        <begin position="136"/>
        <end position="157"/>
    </location>
</feature>
<feature type="transmembrane region" description="Helical" evidence="7">
    <location>
        <begin position="409"/>
        <end position="425"/>
    </location>
</feature>
<organism evidence="9 10">
    <name type="scientific">Hylemonella gracilis ATCC 19624</name>
    <dbReference type="NCBI Taxonomy" id="887062"/>
    <lineage>
        <taxon>Bacteria</taxon>
        <taxon>Pseudomonadati</taxon>
        <taxon>Pseudomonadota</taxon>
        <taxon>Betaproteobacteria</taxon>
        <taxon>Burkholderiales</taxon>
        <taxon>Comamonadaceae</taxon>
        <taxon>Hylemonella</taxon>
    </lineage>
</organism>
<keyword evidence="2" id="KW-0813">Transport</keyword>
<dbReference type="PANTHER" id="PTHR42718">
    <property type="entry name" value="MAJOR FACILITATOR SUPERFAMILY MULTIDRUG TRANSPORTER MFSC"/>
    <property type="match status" value="1"/>
</dbReference>
<accession>F3KPA6</accession>
<feature type="transmembrane region" description="Helical" evidence="7">
    <location>
        <begin position="79"/>
        <end position="99"/>
    </location>
</feature>
<comment type="caution">
    <text evidence="9">The sequence shown here is derived from an EMBL/GenBank/DDBJ whole genome shotgun (WGS) entry which is preliminary data.</text>
</comment>
<keyword evidence="5 7" id="KW-0472">Membrane</keyword>
<sequence>MTAPTPGQADAHIGDQAQQTPPVLTPAPANDGLPDGLPFKQRLQALAVIILGLVVSVLDASVVNLALPPIMRDLNASAAGSIWILNAYQLTTLGLLLPLANLGDRLGHRRVYLVGMAIFTLASLACGLAQTLPQLAAARALQGVGAAGIMSVNAALVRQIYPRRLLGRGLAINSMVVAASTVAGPTVAAAILSIATWPWLFLVNIPLGLLTLWLGRRSLPHSPPATHRTEWTLLDAALNVLVFSLVFLGADGLGTHLDAAPGTAHAEGTGVAGFGAPDLLLPALQLLAGLLLGVWYVARQRRMTRPLLPLDLLRIPVFALSMCASVGAFCAQMIAFAGLPFLLLEVQGRTPLQAGALLTAWPLAIVVAAPLVGRVIGKVPGAWLGAAGMALLATGLVLLALLPPHASDLRVVACLLLCGAGFGIFQSPNNHIILTTPPAQRAGAAGGMLGTARLTGQTLGAVVLATVFSFYPLTVIGGADAADTAFGPSLALAIGAMFALASGTASLLRQPPRSARPPE</sequence>
<dbReference type="Pfam" id="PF07690">
    <property type="entry name" value="MFS_1"/>
    <property type="match status" value="1"/>
</dbReference>
<feature type="transmembrane region" description="Helical" evidence="7">
    <location>
        <begin position="279"/>
        <end position="298"/>
    </location>
</feature>
<dbReference type="EMBL" id="AEGR01000018">
    <property type="protein sequence ID" value="EGI78347.1"/>
    <property type="molecule type" value="Genomic_DNA"/>
</dbReference>
<evidence type="ECO:0000313" key="10">
    <source>
        <dbReference type="Proteomes" id="UP000016368"/>
    </source>
</evidence>
<feature type="region of interest" description="Disordered" evidence="6">
    <location>
        <begin position="1"/>
        <end position="31"/>
    </location>
</feature>
<feature type="transmembrane region" description="Helical" evidence="7">
    <location>
        <begin position="45"/>
        <end position="67"/>
    </location>
</feature>